<dbReference type="Pfam" id="PF05168">
    <property type="entry name" value="HEPN"/>
    <property type="match status" value="1"/>
</dbReference>
<gene>
    <name evidence="2" type="ORF">DRJ26_03945</name>
</gene>
<dbReference type="SMART" id="SM00748">
    <property type="entry name" value="HEPN"/>
    <property type="match status" value="1"/>
</dbReference>
<dbReference type="EMBL" id="QMRA01000086">
    <property type="protein sequence ID" value="RLE53012.1"/>
    <property type="molecule type" value="Genomic_DNA"/>
</dbReference>
<accession>A0A497F130</accession>
<name>A0A497F130_9CREN</name>
<dbReference type="InterPro" id="IPR007842">
    <property type="entry name" value="HEPN_dom"/>
</dbReference>
<dbReference type="SUPFAM" id="SSF81593">
    <property type="entry name" value="Nucleotidyltransferase substrate binding subunit/domain"/>
    <property type="match status" value="1"/>
</dbReference>
<keyword evidence="2" id="KW-0238">DNA-binding</keyword>
<protein>
    <submittedName>
        <fullName evidence="2">DNA-binding protein</fullName>
    </submittedName>
</protein>
<proteinExistence type="predicted"/>
<dbReference type="Gene3D" id="1.20.120.330">
    <property type="entry name" value="Nucleotidyltransferases domain 2"/>
    <property type="match status" value="1"/>
</dbReference>
<dbReference type="AlphaFoldDB" id="A0A497F130"/>
<feature type="domain" description="HEPN" evidence="1">
    <location>
        <begin position="10"/>
        <end position="120"/>
    </location>
</feature>
<evidence type="ECO:0000259" key="1">
    <source>
        <dbReference type="PROSITE" id="PS50910"/>
    </source>
</evidence>
<reference evidence="2 3" key="1">
    <citation type="submission" date="2018-06" db="EMBL/GenBank/DDBJ databases">
        <title>Extensive metabolic versatility and redundancy in microbially diverse, dynamic hydrothermal sediments.</title>
        <authorList>
            <person name="Dombrowski N."/>
            <person name="Teske A."/>
            <person name="Baker B.J."/>
        </authorList>
    </citation>
    <scope>NUCLEOTIDE SEQUENCE [LARGE SCALE GENOMIC DNA]</scope>
    <source>
        <strain evidence="2">B20_G2</strain>
    </source>
</reference>
<evidence type="ECO:0000313" key="3">
    <source>
        <dbReference type="Proteomes" id="UP000269499"/>
    </source>
</evidence>
<dbReference type="Proteomes" id="UP000269499">
    <property type="component" value="Unassembled WGS sequence"/>
</dbReference>
<dbReference type="PROSITE" id="PS50910">
    <property type="entry name" value="HEPN"/>
    <property type="match status" value="1"/>
</dbReference>
<evidence type="ECO:0000313" key="2">
    <source>
        <dbReference type="EMBL" id="RLE53012.1"/>
    </source>
</evidence>
<comment type="caution">
    <text evidence="2">The sequence shown here is derived from an EMBL/GenBank/DDBJ whole genome shotgun (WGS) entry which is preliminary data.</text>
</comment>
<sequence>MSYEEAELLKKRAEAFLRNSEYLIEVGEWDLAAFNLEQYCQLILKYKLLIKSGSYPRTHSLRELIRRLRSYDEGIIELVDDVDNLMYVTKLEDAYIVSRYLPRSYEENEVKAMHRFVKEVFKPIVDKL</sequence>
<organism evidence="2 3">
    <name type="scientific">Thermoproteota archaeon</name>
    <dbReference type="NCBI Taxonomy" id="2056631"/>
    <lineage>
        <taxon>Archaea</taxon>
        <taxon>Thermoproteota</taxon>
    </lineage>
</organism>
<dbReference type="GO" id="GO:0003677">
    <property type="term" value="F:DNA binding"/>
    <property type="evidence" value="ECO:0007669"/>
    <property type="project" value="UniProtKB-KW"/>
</dbReference>